<name>A0A517RDS6_9PLAN</name>
<dbReference type="Pfam" id="PF04413">
    <property type="entry name" value="Glycos_transf_N"/>
    <property type="match status" value="1"/>
</dbReference>
<comment type="pathway">
    <text evidence="1 9">Bacterial outer membrane biogenesis; LPS core biosynthesis.</text>
</comment>
<dbReference type="UniPathway" id="UPA00958"/>
<dbReference type="OrthoDB" id="9789797at2"/>
<feature type="site" description="Transition state stabilizer" evidence="8">
    <location>
        <position position="133"/>
    </location>
</feature>
<evidence type="ECO:0000256" key="6">
    <source>
        <dbReference type="ARBA" id="ARBA00049183"/>
    </source>
</evidence>
<feature type="transmembrane region" description="Helical" evidence="9">
    <location>
        <begin position="6"/>
        <end position="28"/>
    </location>
</feature>
<dbReference type="PANTHER" id="PTHR42755:SF1">
    <property type="entry name" value="3-DEOXY-D-MANNO-OCTULOSONIC ACID TRANSFERASE, MITOCHONDRIAL-RELATED"/>
    <property type="match status" value="1"/>
</dbReference>
<dbReference type="GO" id="GO:0009245">
    <property type="term" value="P:lipid A biosynthetic process"/>
    <property type="evidence" value="ECO:0007669"/>
    <property type="project" value="TreeGrafter"/>
</dbReference>
<dbReference type="EC" id="2.4.99.12" evidence="2 9"/>
<evidence type="ECO:0000313" key="11">
    <source>
        <dbReference type="EMBL" id="QDT42035.1"/>
    </source>
</evidence>
<comment type="similarity">
    <text evidence="9">Belongs to the glycosyltransferase group 1 family.</text>
</comment>
<gene>
    <name evidence="11" type="primary">waaA</name>
    <name evidence="11" type="ORF">Pan241w_21160</name>
</gene>
<evidence type="ECO:0000256" key="8">
    <source>
        <dbReference type="PIRSR" id="PIRSR639901-2"/>
    </source>
</evidence>
<dbReference type="GO" id="GO:0005886">
    <property type="term" value="C:plasma membrane"/>
    <property type="evidence" value="ECO:0007669"/>
    <property type="project" value="UniProtKB-SubCell"/>
</dbReference>
<keyword evidence="9" id="KW-0812">Transmembrane</keyword>
<keyword evidence="11" id="KW-0328">Glycosyltransferase</keyword>
<dbReference type="AlphaFoldDB" id="A0A517RDS6"/>
<protein>
    <recommendedName>
        <fullName evidence="3 9">3-deoxy-D-manno-octulosonic acid transferase</fullName>
        <shortName evidence="9">Kdo transferase</shortName>
        <ecNumber evidence="2 9">2.4.99.12</ecNumber>
    </recommendedName>
    <alternativeName>
        <fullName evidence="5 9">Lipid IV(A) 3-deoxy-D-manno-octulosonic acid transferase</fullName>
    </alternativeName>
</protein>
<dbReference type="InterPro" id="IPR007507">
    <property type="entry name" value="Glycos_transf_N"/>
</dbReference>
<keyword evidence="9" id="KW-0472">Membrane</keyword>
<dbReference type="EMBL" id="CP036269">
    <property type="protein sequence ID" value="QDT42035.1"/>
    <property type="molecule type" value="Genomic_DNA"/>
</dbReference>
<feature type="active site" description="Proton acceptor" evidence="7">
    <location>
        <position position="64"/>
    </location>
</feature>
<evidence type="ECO:0000256" key="1">
    <source>
        <dbReference type="ARBA" id="ARBA00004713"/>
    </source>
</evidence>
<keyword evidence="12" id="KW-1185">Reference proteome</keyword>
<comment type="subcellular location">
    <subcellularLocation>
        <location evidence="9">Cell membrane</location>
    </subcellularLocation>
</comment>
<dbReference type="InterPro" id="IPR039901">
    <property type="entry name" value="Kdotransferase"/>
</dbReference>
<evidence type="ECO:0000259" key="10">
    <source>
        <dbReference type="Pfam" id="PF04413"/>
    </source>
</evidence>
<dbReference type="Gene3D" id="3.40.50.11720">
    <property type="entry name" value="3-Deoxy-D-manno-octulosonic-acid transferase, N-terminal domain"/>
    <property type="match status" value="1"/>
</dbReference>
<evidence type="ECO:0000256" key="3">
    <source>
        <dbReference type="ARBA" id="ARBA00019077"/>
    </source>
</evidence>
<proteinExistence type="inferred from homology"/>
<dbReference type="RefSeq" id="WP_145214561.1">
    <property type="nucleotide sequence ID" value="NZ_CP036269.1"/>
</dbReference>
<feature type="domain" description="3-deoxy-D-manno-octulosonic-acid transferase N-terminal" evidence="10">
    <location>
        <begin position="37"/>
        <end position="213"/>
    </location>
</feature>
<comment type="catalytic activity">
    <reaction evidence="6 9">
        <text>lipid IVA (E. coli) + CMP-3-deoxy-beta-D-manno-octulosonate = alpha-Kdo-(2-&gt;6)-lipid IVA (E. coli) + CMP + H(+)</text>
        <dbReference type="Rhea" id="RHEA:28066"/>
        <dbReference type="ChEBI" id="CHEBI:15378"/>
        <dbReference type="ChEBI" id="CHEBI:58603"/>
        <dbReference type="ChEBI" id="CHEBI:60364"/>
        <dbReference type="ChEBI" id="CHEBI:60377"/>
        <dbReference type="ChEBI" id="CHEBI:85987"/>
        <dbReference type="EC" id="2.4.99.12"/>
    </reaction>
</comment>
<evidence type="ECO:0000256" key="2">
    <source>
        <dbReference type="ARBA" id="ARBA00012621"/>
    </source>
</evidence>
<evidence type="ECO:0000256" key="9">
    <source>
        <dbReference type="RuleBase" id="RU365103"/>
    </source>
</evidence>
<feature type="site" description="Transition state stabilizer" evidence="8">
    <location>
        <position position="211"/>
    </location>
</feature>
<dbReference type="SUPFAM" id="SSF53756">
    <property type="entry name" value="UDP-Glycosyltransferase/glycogen phosphorylase"/>
    <property type="match status" value="1"/>
</dbReference>
<evidence type="ECO:0000256" key="5">
    <source>
        <dbReference type="ARBA" id="ARBA00031445"/>
    </source>
</evidence>
<keyword evidence="4 9" id="KW-0808">Transferase</keyword>
<keyword evidence="9" id="KW-1133">Transmembrane helix</keyword>
<dbReference type="Gene3D" id="3.40.50.2000">
    <property type="entry name" value="Glycogen Phosphorylase B"/>
    <property type="match status" value="1"/>
</dbReference>
<keyword evidence="9" id="KW-1003">Cell membrane</keyword>
<dbReference type="InterPro" id="IPR038107">
    <property type="entry name" value="Glycos_transf_N_sf"/>
</dbReference>
<comment type="function">
    <text evidence="9">Involved in lipopolysaccharide (LPS) biosynthesis. Catalyzes the transfer of 3-deoxy-D-manno-octulosonate (Kdo) residue(s) from CMP-Kdo to lipid IV(A), the tetraacyldisaccharide-1,4'-bisphosphate precursor of lipid A.</text>
</comment>
<dbReference type="KEGG" id="gaz:Pan241w_21160"/>
<dbReference type="GO" id="GO:0009244">
    <property type="term" value="P:lipopolysaccharide core region biosynthetic process"/>
    <property type="evidence" value="ECO:0007669"/>
    <property type="project" value="UniProtKB-UniRule"/>
</dbReference>
<evidence type="ECO:0000313" key="12">
    <source>
        <dbReference type="Proteomes" id="UP000317171"/>
    </source>
</evidence>
<reference evidence="11 12" key="1">
    <citation type="submission" date="2019-02" db="EMBL/GenBank/DDBJ databases">
        <title>Deep-cultivation of Planctomycetes and their phenomic and genomic characterization uncovers novel biology.</title>
        <authorList>
            <person name="Wiegand S."/>
            <person name="Jogler M."/>
            <person name="Boedeker C."/>
            <person name="Pinto D."/>
            <person name="Vollmers J."/>
            <person name="Rivas-Marin E."/>
            <person name="Kohn T."/>
            <person name="Peeters S.H."/>
            <person name="Heuer A."/>
            <person name="Rast P."/>
            <person name="Oberbeckmann S."/>
            <person name="Bunk B."/>
            <person name="Jeske O."/>
            <person name="Meyerdierks A."/>
            <person name="Storesund J.E."/>
            <person name="Kallscheuer N."/>
            <person name="Luecker S."/>
            <person name="Lage O.M."/>
            <person name="Pohl T."/>
            <person name="Merkel B.J."/>
            <person name="Hornburger P."/>
            <person name="Mueller R.-W."/>
            <person name="Bruemmer F."/>
            <person name="Labrenz M."/>
            <person name="Spormann A.M."/>
            <person name="Op den Camp H."/>
            <person name="Overmann J."/>
            <person name="Amann R."/>
            <person name="Jetten M.S.M."/>
            <person name="Mascher T."/>
            <person name="Medema M.H."/>
            <person name="Devos D.P."/>
            <person name="Kaster A.-K."/>
            <person name="Ovreas L."/>
            <person name="Rohde M."/>
            <person name="Galperin M.Y."/>
            <person name="Jogler C."/>
        </authorList>
    </citation>
    <scope>NUCLEOTIDE SEQUENCE [LARGE SCALE GENOMIC DNA]</scope>
    <source>
        <strain evidence="11 12">Pan241w</strain>
    </source>
</reference>
<keyword evidence="9" id="KW-0448">Lipopolysaccharide biosynthesis</keyword>
<dbReference type="PANTHER" id="PTHR42755">
    <property type="entry name" value="3-DEOXY-MANNO-OCTULOSONATE CYTIDYLYLTRANSFERASE"/>
    <property type="match status" value="1"/>
</dbReference>
<organism evidence="11 12">
    <name type="scientific">Gimesia alba</name>
    <dbReference type="NCBI Taxonomy" id="2527973"/>
    <lineage>
        <taxon>Bacteria</taxon>
        <taxon>Pseudomonadati</taxon>
        <taxon>Planctomycetota</taxon>
        <taxon>Planctomycetia</taxon>
        <taxon>Planctomycetales</taxon>
        <taxon>Planctomycetaceae</taxon>
        <taxon>Gimesia</taxon>
    </lineage>
</organism>
<dbReference type="GO" id="GO:0043842">
    <property type="term" value="F:Kdo transferase activity"/>
    <property type="evidence" value="ECO:0007669"/>
    <property type="project" value="UniProtKB-EC"/>
</dbReference>
<evidence type="ECO:0000256" key="7">
    <source>
        <dbReference type="PIRSR" id="PIRSR639901-1"/>
    </source>
</evidence>
<sequence>MRLISYLLNLAYCLLLAVVSPVIFYRVLILKKYRSGWDQKFLGSLPERDGNQPCFWFHAVSVGEVLQLPPLFEELASQDPDVEFVITTTTHTGYAVAREKFPQHCVCYYPLDFSWAVSRALQRIQPTAVFLVEMELWPNFVLAADRLKIPVSIINGRLSENSLRGYQKIRALVRPLLNRLHLIAVQTETYADRFSDLKGNSEGIHVTGSIKFDGIQIERDDPLTNELRNAFQLKASETILLAGSTQSPEERIALDVYLEARKQFPQLRLILVPRHQERFEEVAGLVKRYGLPLIRRSHQSRDDVGAVLPFSTNDKPAICLLDTLGELKACWGLAEFAFVGGSLTKRGGQNMIEPAGFGAAVMFGPNTWNFKDVVDALIQHQAATVVQNQGELLDILTAWLEDPVSARSQGERAQAFVLNQRGATSRTVELIVPLVKPGEESPCDRAA</sequence>
<accession>A0A517RDS6</accession>
<evidence type="ECO:0000256" key="4">
    <source>
        <dbReference type="ARBA" id="ARBA00022679"/>
    </source>
</evidence>
<dbReference type="Proteomes" id="UP000317171">
    <property type="component" value="Chromosome"/>
</dbReference>